<evidence type="ECO:0000256" key="3">
    <source>
        <dbReference type="RuleBase" id="RU000461"/>
    </source>
</evidence>
<sequence length="78" mass="9214">MNNDNIPKNTLIQFGGGARMCPGRKFGTIMIKGMMTMLYRKYEVELVCEDDVKYYRDYLLAYYQDFITNLKPRNNQIS</sequence>
<name>A0A9N8Z4Z0_9GLOM</name>
<protein>
    <submittedName>
        <fullName evidence="4">23082_t:CDS:1</fullName>
    </submittedName>
</protein>
<keyword evidence="3" id="KW-0560">Oxidoreductase</keyword>
<dbReference type="GO" id="GO:0004497">
    <property type="term" value="F:monooxygenase activity"/>
    <property type="evidence" value="ECO:0007669"/>
    <property type="project" value="UniProtKB-KW"/>
</dbReference>
<dbReference type="GO" id="GO:0005506">
    <property type="term" value="F:iron ion binding"/>
    <property type="evidence" value="ECO:0007669"/>
    <property type="project" value="InterPro"/>
</dbReference>
<keyword evidence="1 3" id="KW-0479">Metal-binding</keyword>
<accession>A0A9N8Z4Z0</accession>
<organism evidence="4 5">
    <name type="scientific">Dentiscutata erythropus</name>
    <dbReference type="NCBI Taxonomy" id="1348616"/>
    <lineage>
        <taxon>Eukaryota</taxon>
        <taxon>Fungi</taxon>
        <taxon>Fungi incertae sedis</taxon>
        <taxon>Mucoromycota</taxon>
        <taxon>Glomeromycotina</taxon>
        <taxon>Glomeromycetes</taxon>
        <taxon>Diversisporales</taxon>
        <taxon>Gigasporaceae</taxon>
        <taxon>Dentiscutata</taxon>
    </lineage>
</organism>
<keyword evidence="5" id="KW-1185">Reference proteome</keyword>
<dbReference type="InterPro" id="IPR017972">
    <property type="entry name" value="Cyt_P450_CS"/>
</dbReference>
<dbReference type="Proteomes" id="UP000789405">
    <property type="component" value="Unassembled WGS sequence"/>
</dbReference>
<dbReference type="OrthoDB" id="2394291at2759"/>
<dbReference type="PROSITE" id="PS00086">
    <property type="entry name" value="CYTOCHROME_P450"/>
    <property type="match status" value="1"/>
</dbReference>
<dbReference type="Gene3D" id="1.10.630.10">
    <property type="entry name" value="Cytochrome P450"/>
    <property type="match status" value="1"/>
</dbReference>
<keyword evidence="2 3" id="KW-0408">Iron</keyword>
<evidence type="ECO:0000256" key="2">
    <source>
        <dbReference type="ARBA" id="ARBA00023004"/>
    </source>
</evidence>
<dbReference type="GO" id="GO:0016705">
    <property type="term" value="F:oxidoreductase activity, acting on paired donors, with incorporation or reduction of molecular oxygen"/>
    <property type="evidence" value="ECO:0007669"/>
    <property type="project" value="InterPro"/>
</dbReference>
<evidence type="ECO:0000313" key="4">
    <source>
        <dbReference type="EMBL" id="CAG8476739.1"/>
    </source>
</evidence>
<gene>
    <name evidence="4" type="ORF">DERYTH_LOCUS1724</name>
</gene>
<keyword evidence="3" id="KW-0503">Monooxygenase</keyword>
<dbReference type="InterPro" id="IPR036396">
    <property type="entry name" value="Cyt_P450_sf"/>
</dbReference>
<proteinExistence type="inferred from homology"/>
<dbReference type="GO" id="GO:0020037">
    <property type="term" value="F:heme binding"/>
    <property type="evidence" value="ECO:0007669"/>
    <property type="project" value="InterPro"/>
</dbReference>
<comment type="similarity">
    <text evidence="3">Belongs to the cytochrome P450 family.</text>
</comment>
<evidence type="ECO:0000313" key="5">
    <source>
        <dbReference type="Proteomes" id="UP000789405"/>
    </source>
</evidence>
<reference evidence="4" key="1">
    <citation type="submission" date="2021-06" db="EMBL/GenBank/DDBJ databases">
        <authorList>
            <person name="Kallberg Y."/>
            <person name="Tangrot J."/>
            <person name="Rosling A."/>
        </authorList>
    </citation>
    <scope>NUCLEOTIDE SEQUENCE</scope>
    <source>
        <strain evidence="4">MA453B</strain>
    </source>
</reference>
<dbReference type="InterPro" id="IPR001128">
    <property type="entry name" value="Cyt_P450"/>
</dbReference>
<dbReference type="EMBL" id="CAJVPY010000497">
    <property type="protein sequence ID" value="CAG8476739.1"/>
    <property type="molecule type" value="Genomic_DNA"/>
</dbReference>
<evidence type="ECO:0000256" key="1">
    <source>
        <dbReference type="ARBA" id="ARBA00022723"/>
    </source>
</evidence>
<dbReference type="AlphaFoldDB" id="A0A9N8Z4Z0"/>
<comment type="caution">
    <text evidence="4">The sequence shown here is derived from an EMBL/GenBank/DDBJ whole genome shotgun (WGS) entry which is preliminary data.</text>
</comment>
<keyword evidence="3" id="KW-0349">Heme</keyword>
<dbReference type="SUPFAM" id="SSF48264">
    <property type="entry name" value="Cytochrome P450"/>
    <property type="match status" value="1"/>
</dbReference>
<dbReference type="Pfam" id="PF00067">
    <property type="entry name" value="p450"/>
    <property type="match status" value="1"/>
</dbReference>